<proteinExistence type="inferred from homology"/>
<dbReference type="UniPathway" id="UPA00219"/>
<feature type="transmembrane region" description="Helical" evidence="7">
    <location>
        <begin position="6"/>
        <end position="22"/>
    </location>
</feature>
<feature type="binding site" evidence="9">
    <location>
        <position position="208"/>
    </location>
    <ligand>
        <name>Mg(2+)</name>
        <dbReference type="ChEBI" id="CHEBI:18420"/>
    </ligand>
</feature>
<dbReference type="PaxDb" id="1123384-AJ81_03070"/>
<feature type="transmembrane region" description="Helical" evidence="7">
    <location>
        <begin position="230"/>
        <end position="249"/>
    </location>
</feature>
<dbReference type="GO" id="GO:0071555">
    <property type="term" value="P:cell wall organization"/>
    <property type="evidence" value="ECO:0007669"/>
    <property type="project" value="UniProtKB-KW"/>
</dbReference>
<dbReference type="Pfam" id="PF00953">
    <property type="entry name" value="Glycos_transf_4"/>
    <property type="match status" value="1"/>
</dbReference>
<protein>
    <recommendedName>
        <fullName evidence="7 8">Phospho-N-acetylmuramoyl-pentapeptide-transferase</fullName>
        <ecNumber evidence="7 8">2.7.8.13</ecNumber>
    </recommendedName>
    <alternativeName>
        <fullName evidence="7">UDP-MurNAc-pentapeptide phosphotransferase</fullName>
    </alternativeName>
</protein>
<evidence type="ECO:0000256" key="5">
    <source>
        <dbReference type="ARBA" id="ARBA00022989"/>
    </source>
</evidence>
<keyword evidence="5 7" id="KW-1133">Transmembrane helix</keyword>
<feature type="transmembrane region" description="Helical" evidence="7">
    <location>
        <begin position="279"/>
        <end position="297"/>
    </location>
</feature>
<dbReference type="GO" id="GO:0009252">
    <property type="term" value="P:peptidoglycan biosynthetic process"/>
    <property type="evidence" value="ECO:0007669"/>
    <property type="project" value="UniProtKB-UniRule"/>
</dbReference>
<dbReference type="InterPro" id="IPR000715">
    <property type="entry name" value="Glycosyl_transferase_4"/>
</dbReference>
<dbReference type="InterPro" id="IPR018480">
    <property type="entry name" value="PNAcMuramoyl-5peptid_Trfase_CS"/>
</dbReference>
<dbReference type="NCBIfam" id="TIGR00445">
    <property type="entry name" value="mraY"/>
    <property type="match status" value="1"/>
</dbReference>
<evidence type="ECO:0000256" key="7">
    <source>
        <dbReference type="HAMAP-Rule" id="MF_00038"/>
    </source>
</evidence>
<keyword evidence="7" id="KW-0131">Cell cycle</keyword>
<name>A0A0X1KQ53_9THEM</name>
<comment type="function">
    <text evidence="7">Catalyzes the initial step of the lipid cycle reactions in the biosynthesis of the cell wall peptidoglycan: transfers peptidoglycan precursor phospho-MurNAc-pentapeptide from UDP-MurNAc-pentapeptide onto the lipid carrier undecaprenyl phosphate, yielding undecaprenyl-pyrophosphoryl-MurNAc-pentapeptide, known as lipid I.</text>
</comment>
<dbReference type="GO" id="GO:0005886">
    <property type="term" value="C:plasma membrane"/>
    <property type="evidence" value="ECO:0007669"/>
    <property type="project" value="UniProtKB-SubCell"/>
</dbReference>
<evidence type="ECO:0000256" key="6">
    <source>
        <dbReference type="ARBA" id="ARBA00023136"/>
    </source>
</evidence>
<evidence type="ECO:0000313" key="10">
    <source>
        <dbReference type="EMBL" id="AJC73361.1"/>
    </source>
</evidence>
<dbReference type="GO" id="GO:0046872">
    <property type="term" value="F:metal ion binding"/>
    <property type="evidence" value="ECO:0007669"/>
    <property type="project" value="UniProtKB-KW"/>
</dbReference>
<keyword evidence="7" id="KW-1003">Cell membrane</keyword>
<evidence type="ECO:0000256" key="4">
    <source>
        <dbReference type="ARBA" id="ARBA00022692"/>
    </source>
</evidence>
<dbReference type="PROSITE" id="PS01348">
    <property type="entry name" value="MRAY_2"/>
    <property type="match status" value="1"/>
</dbReference>
<dbReference type="RefSeq" id="WP_031503966.1">
    <property type="nucleotide sequence ID" value="NC_022795.1"/>
</dbReference>
<keyword evidence="6 7" id="KW-0472">Membrane</keyword>
<comment type="pathway">
    <text evidence="7">Cell wall biogenesis; peptidoglycan biosynthesis.</text>
</comment>
<feature type="transmembrane region" description="Helical" evidence="7">
    <location>
        <begin position="136"/>
        <end position="154"/>
    </location>
</feature>
<evidence type="ECO:0000256" key="2">
    <source>
        <dbReference type="ARBA" id="ARBA00005583"/>
    </source>
</evidence>
<dbReference type="InterPro" id="IPR003524">
    <property type="entry name" value="PNAcMuramoyl-5peptid_Trfase"/>
</dbReference>
<evidence type="ECO:0000256" key="3">
    <source>
        <dbReference type="ARBA" id="ARBA00022679"/>
    </source>
</evidence>
<comment type="catalytic activity">
    <reaction evidence="7">
        <text>UDP-N-acetyl-alpha-D-muramoyl-L-alanyl-gamma-D-glutamyl-meso-2,6-diaminopimeloyl-D-alanyl-D-alanine + di-trans,octa-cis-undecaprenyl phosphate = di-trans,octa-cis-undecaprenyl diphospho-N-acetyl-alpha-D-muramoyl-L-alanyl-D-glutamyl-meso-2,6-diaminopimeloyl-D-alanyl-D-alanine + UMP</text>
        <dbReference type="Rhea" id="RHEA:28386"/>
        <dbReference type="ChEBI" id="CHEBI:57865"/>
        <dbReference type="ChEBI" id="CHEBI:60392"/>
        <dbReference type="ChEBI" id="CHEBI:61386"/>
        <dbReference type="ChEBI" id="CHEBI:61387"/>
        <dbReference type="EC" id="2.7.8.13"/>
    </reaction>
</comment>
<evidence type="ECO:0000256" key="8">
    <source>
        <dbReference type="NCBIfam" id="TIGR00445"/>
    </source>
</evidence>
<comment type="similarity">
    <text evidence="2 7">Belongs to the glycosyltransferase 4 family. MraY subfamily.</text>
</comment>
<feature type="transmembrane region" description="Helical" evidence="7">
    <location>
        <begin position="160"/>
        <end position="176"/>
    </location>
</feature>
<dbReference type="Proteomes" id="UP000077469">
    <property type="component" value="Chromosome"/>
</dbReference>
<dbReference type="GO" id="GO:0008360">
    <property type="term" value="P:regulation of cell shape"/>
    <property type="evidence" value="ECO:0007669"/>
    <property type="project" value="UniProtKB-KW"/>
</dbReference>
<dbReference type="Pfam" id="PF10555">
    <property type="entry name" value="MraY_sig1"/>
    <property type="match status" value="1"/>
</dbReference>
<sequence length="301" mass="33543">MRYFAITFLPCVVLYPFLIELFKRLRVGQFIREEGPDLHGYKTGTPTMGGVLFSIFGALSCFAFGYTIDGLTIFLFSSIGFLDDLLSVIKKTSLGLRAWQKFSLQIIFATVLLILIRPDTKLQIPFLQKDLDLGRLYWIFAVLLIAGLSNATNLTDGLDGLAASVFLTSAIPYWFLLGKSADSLILFSLSVTAFLFYNIKPAKMFMGDTGSLALGALIAVVSIRTSTEIIALLCSSIFVVETLSVMIQVSSYKLFKKRVFKMSPIHHHFELLGWSEERIVQIFALTNLTVSIFVLLGERAL</sequence>
<feature type="transmembrane region" description="Helical" evidence="7">
    <location>
        <begin position="205"/>
        <end position="223"/>
    </location>
</feature>
<keyword evidence="11" id="KW-1185">Reference proteome</keyword>
<dbReference type="HAMAP" id="MF_00038">
    <property type="entry name" value="MraY"/>
    <property type="match status" value="1"/>
</dbReference>
<dbReference type="EC" id="2.7.8.13" evidence="7 8"/>
<feature type="transmembrane region" description="Helical" evidence="7">
    <location>
        <begin position="98"/>
        <end position="116"/>
    </location>
</feature>
<keyword evidence="7" id="KW-0573">Peptidoglycan synthesis</keyword>
<keyword evidence="7" id="KW-0133">Cell shape</keyword>
<dbReference type="GO" id="GO:0051301">
    <property type="term" value="P:cell division"/>
    <property type="evidence" value="ECO:0007669"/>
    <property type="project" value="UniProtKB-KW"/>
</dbReference>
<comment type="cofactor">
    <cofactor evidence="7 9">
        <name>Mg(2+)</name>
        <dbReference type="ChEBI" id="CHEBI:18420"/>
    </cofactor>
</comment>
<dbReference type="KEGG" id="phy:AJ81_03070"/>
<keyword evidence="7 9" id="KW-0460">Magnesium</keyword>
<reference evidence="10 11" key="1">
    <citation type="submission" date="2014-01" db="EMBL/GenBank/DDBJ databases">
        <title>Genome sequencing of Thermotog hypogea.</title>
        <authorList>
            <person name="Zhang X."/>
            <person name="Alvare G."/>
            <person name="Fristensky B."/>
            <person name="Chen L."/>
            <person name="Suen T."/>
            <person name="Chen Q."/>
            <person name="Ma K."/>
        </authorList>
    </citation>
    <scope>NUCLEOTIDE SEQUENCE [LARGE SCALE GENOMIC DNA]</scope>
    <source>
        <strain evidence="10 11">DSM 11164</strain>
    </source>
</reference>
<feature type="transmembrane region" description="Helical" evidence="7">
    <location>
        <begin position="183"/>
        <end position="199"/>
    </location>
</feature>
<organism evidence="10 11">
    <name type="scientific">Pseudothermotoga hypogea DSM 11164 = NBRC 106472</name>
    <dbReference type="NCBI Taxonomy" id="1123384"/>
    <lineage>
        <taxon>Bacteria</taxon>
        <taxon>Thermotogati</taxon>
        <taxon>Thermotogota</taxon>
        <taxon>Thermotogae</taxon>
        <taxon>Thermotogales</taxon>
        <taxon>Thermotogaceae</taxon>
        <taxon>Pseudothermotoga</taxon>
    </lineage>
</organism>
<dbReference type="PATRIC" id="fig|1123384.7.peg.602"/>
<feature type="transmembrane region" description="Helical" evidence="7">
    <location>
        <begin position="51"/>
        <end position="78"/>
    </location>
</feature>
<keyword evidence="4 7" id="KW-0812">Transmembrane</keyword>
<dbReference type="PANTHER" id="PTHR22926:SF5">
    <property type="entry name" value="PHOSPHO-N-ACETYLMURAMOYL-PENTAPEPTIDE-TRANSFERASE HOMOLOG"/>
    <property type="match status" value="1"/>
</dbReference>
<dbReference type="CDD" id="cd06852">
    <property type="entry name" value="GT_MraY"/>
    <property type="match status" value="1"/>
</dbReference>
<dbReference type="STRING" id="1123384.AJ81_03070"/>
<dbReference type="EMBL" id="CP007141">
    <property type="protein sequence ID" value="AJC73361.1"/>
    <property type="molecule type" value="Genomic_DNA"/>
</dbReference>
<dbReference type="AlphaFoldDB" id="A0A0X1KQ53"/>
<evidence type="ECO:0000313" key="11">
    <source>
        <dbReference type="Proteomes" id="UP000077469"/>
    </source>
</evidence>
<keyword evidence="7 9" id="KW-0479">Metal-binding</keyword>
<evidence type="ECO:0000256" key="9">
    <source>
        <dbReference type="PIRSR" id="PIRSR600715-1"/>
    </source>
</evidence>
<feature type="binding site" evidence="9">
    <location>
        <position position="153"/>
    </location>
    <ligand>
        <name>Mg(2+)</name>
        <dbReference type="ChEBI" id="CHEBI:18420"/>
    </ligand>
</feature>
<accession>A0A0X1KQ53</accession>
<dbReference type="PANTHER" id="PTHR22926">
    <property type="entry name" value="PHOSPHO-N-ACETYLMURAMOYL-PENTAPEPTIDE-TRANSFERASE"/>
    <property type="match status" value="1"/>
</dbReference>
<comment type="subcellular location">
    <subcellularLocation>
        <location evidence="7">Cell membrane</location>
        <topology evidence="7">Multi-pass membrane protein</topology>
    </subcellularLocation>
    <subcellularLocation>
        <location evidence="1">Membrane</location>
        <topology evidence="1">Multi-pass membrane protein</topology>
    </subcellularLocation>
</comment>
<gene>
    <name evidence="7 10" type="primary">mraY</name>
    <name evidence="10" type="ORF">AJ81_03070</name>
</gene>
<dbReference type="GO" id="GO:0051992">
    <property type="term" value="F:UDP-N-acetylmuramoyl-L-alanyl-D-glutamyl-meso-2,6-diaminopimelyl-D-alanyl-D-alanine:undecaprenyl-phosphate transferase activity"/>
    <property type="evidence" value="ECO:0007669"/>
    <property type="project" value="RHEA"/>
</dbReference>
<dbReference type="OrthoDB" id="9805475at2"/>
<keyword evidence="7" id="KW-0961">Cell wall biogenesis/degradation</keyword>
<dbReference type="GO" id="GO:0008963">
    <property type="term" value="F:phospho-N-acetylmuramoyl-pentapeptide-transferase activity"/>
    <property type="evidence" value="ECO:0007669"/>
    <property type="project" value="UniProtKB-UniRule"/>
</dbReference>
<keyword evidence="3 7" id="KW-0808">Transferase</keyword>
<evidence type="ECO:0000256" key="1">
    <source>
        <dbReference type="ARBA" id="ARBA00004141"/>
    </source>
</evidence>
<keyword evidence="7" id="KW-0132">Cell division</keyword>